<organism evidence="3 4">
    <name type="scientific">Akanthomyces muscarius</name>
    <name type="common">Entomopathogenic fungus</name>
    <name type="synonym">Lecanicillium muscarium</name>
    <dbReference type="NCBI Taxonomy" id="2231603"/>
    <lineage>
        <taxon>Eukaryota</taxon>
        <taxon>Fungi</taxon>
        <taxon>Dikarya</taxon>
        <taxon>Ascomycota</taxon>
        <taxon>Pezizomycotina</taxon>
        <taxon>Sordariomycetes</taxon>
        <taxon>Hypocreomycetidae</taxon>
        <taxon>Hypocreales</taxon>
        <taxon>Cordycipitaceae</taxon>
        <taxon>Akanthomyces</taxon>
    </lineage>
</organism>
<evidence type="ECO:0000313" key="4">
    <source>
        <dbReference type="Proteomes" id="UP001144673"/>
    </source>
</evidence>
<sequence>MAPSPPPAYASEETERSPVLYPQRSMPSLARGPRRATAESLPRSPGVSEGRFSPKSPTCTSTTSKQTERLRSHTAPDVEAIRARVANAMQEVERLQKRIDDVVERQSLYTPSRPSSAHSSHSLARTLPDLEPMPSIPALPPSAPSFAERLHDEADKLPARTTTLSIRPYAISGIAMQNPGGQRRRPPPLEDDEFSKAMPPPLPLVLRPPLRKKKPFSEGLSGFVFPVPPRKSSLDSVTNMPRPIKGTEGFYHMRAPYSPATPHDLPIERCATFGQDARELPMSVGIAL</sequence>
<feature type="compositionally biased region" description="Low complexity" evidence="2">
    <location>
        <begin position="53"/>
        <end position="65"/>
    </location>
</feature>
<feature type="compositionally biased region" description="Basic and acidic residues" evidence="2">
    <location>
        <begin position="66"/>
        <end position="78"/>
    </location>
</feature>
<reference evidence="3" key="1">
    <citation type="journal article" date="2023" name="Access Microbiol">
        <title>De-novo genome assembly for Akanthomyces muscarius, a biocontrol agent of insect agricultural pests.</title>
        <authorList>
            <person name="Erdos Z."/>
            <person name="Studholme D.J."/>
            <person name="Raymond B."/>
            <person name="Sharma M."/>
        </authorList>
    </citation>
    <scope>NUCLEOTIDE SEQUENCE</scope>
    <source>
        <strain evidence="3">Ve6</strain>
    </source>
</reference>
<gene>
    <name evidence="3" type="ORF">LMH87_006966</name>
</gene>
<dbReference type="AlphaFoldDB" id="A0A9W8QNT1"/>
<comment type="caution">
    <text evidence="3">The sequence shown here is derived from an EMBL/GenBank/DDBJ whole genome shotgun (WGS) entry which is preliminary data.</text>
</comment>
<protein>
    <submittedName>
        <fullName evidence="3">Uncharacterized protein</fullName>
    </submittedName>
</protein>
<accession>A0A9W8QNT1</accession>
<evidence type="ECO:0000256" key="1">
    <source>
        <dbReference type="SAM" id="Coils"/>
    </source>
</evidence>
<dbReference type="Proteomes" id="UP001144673">
    <property type="component" value="Chromosome 1"/>
</dbReference>
<dbReference type="EMBL" id="JAJHUN010000001">
    <property type="protein sequence ID" value="KAJ4165331.1"/>
    <property type="molecule type" value="Genomic_DNA"/>
</dbReference>
<keyword evidence="1" id="KW-0175">Coiled coil</keyword>
<feature type="region of interest" description="Disordered" evidence="2">
    <location>
        <begin position="106"/>
        <end position="141"/>
    </location>
</feature>
<feature type="region of interest" description="Disordered" evidence="2">
    <location>
        <begin position="1"/>
        <end position="78"/>
    </location>
</feature>
<keyword evidence="4" id="KW-1185">Reference proteome</keyword>
<evidence type="ECO:0000313" key="3">
    <source>
        <dbReference type="EMBL" id="KAJ4165331.1"/>
    </source>
</evidence>
<feature type="coiled-coil region" evidence="1">
    <location>
        <begin position="78"/>
        <end position="105"/>
    </location>
</feature>
<dbReference type="GeneID" id="80894125"/>
<feature type="compositionally biased region" description="Low complexity" evidence="2">
    <location>
        <begin position="110"/>
        <end position="127"/>
    </location>
</feature>
<dbReference type="RefSeq" id="XP_056060246.1">
    <property type="nucleotide sequence ID" value="XM_056191982.1"/>
</dbReference>
<proteinExistence type="predicted"/>
<name>A0A9W8QNT1_AKAMU</name>
<feature type="region of interest" description="Disordered" evidence="2">
    <location>
        <begin position="175"/>
        <end position="206"/>
    </location>
</feature>
<evidence type="ECO:0000256" key="2">
    <source>
        <dbReference type="SAM" id="MobiDB-lite"/>
    </source>
</evidence>
<dbReference type="KEGG" id="amus:LMH87_006966"/>